<dbReference type="SUPFAM" id="SSF88659">
    <property type="entry name" value="Sigma3 and sigma4 domains of RNA polymerase sigma factors"/>
    <property type="match status" value="1"/>
</dbReference>
<evidence type="ECO:0000313" key="1">
    <source>
        <dbReference type="EMBL" id="CAC9931705.1"/>
    </source>
</evidence>
<dbReference type="Proteomes" id="UP000586454">
    <property type="component" value="Unassembled WGS sequence"/>
</dbReference>
<comment type="caution">
    <text evidence="1">The sequence shown here is derived from an EMBL/GenBank/DDBJ whole genome shotgun (WGS) entry which is preliminary data.</text>
</comment>
<dbReference type="EMBL" id="CAIJCS010000019">
    <property type="protein sequence ID" value="CAC9931705.1"/>
    <property type="molecule type" value="Genomic_DNA"/>
</dbReference>
<dbReference type="Gene3D" id="1.10.10.10">
    <property type="entry name" value="Winged helix-like DNA-binding domain superfamily/Winged helix DNA-binding domain"/>
    <property type="match status" value="1"/>
</dbReference>
<protein>
    <recommendedName>
        <fullName evidence="3">DUF1492 domain-containing protein</fullName>
    </recommendedName>
</protein>
<reference evidence="1 2" key="1">
    <citation type="submission" date="2020-06" db="EMBL/GenBank/DDBJ databases">
        <authorList>
            <person name="Criscuolo A."/>
        </authorList>
    </citation>
    <scope>NUCLEOTIDE SEQUENCE [LARGE SCALE GENOMIC DNA]</scope>
    <source>
        <strain evidence="1">1804121828</strain>
    </source>
</reference>
<proteinExistence type="predicted"/>
<evidence type="ECO:0000313" key="2">
    <source>
        <dbReference type="Proteomes" id="UP000586454"/>
    </source>
</evidence>
<name>A0A6V6Y4C1_9FIRM</name>
<dbReference type="AlphaFoldDB" id="A0A6V6Y4C1"/>
<sequence>MTKDELKNIPYLDGLINSKIRQLDQLKRYRGRLPTYKGQEAVQSGSVGDPTASIALKIVRLDDEIAHDIERLVDLKAEAQVLFARLDDDLKYRSVMELRYLECMSWREVAQSLHFSYKHVFKLHGEALRRLYDVDTK</sequence>
<organism evidence="1 2">
    <name type="scientific">Aedoeadaptatus nemausensis</name>
    <dbReference type="NCBI Taxonomy" id="2582829"/>
    <lineage>
        <taxon>Bacteria</taxon>
        <taxon>Bacillati</taxon>
        <taxon>Bacillota</taxon>
        <taxon>Tissierellia</taxon>
        <taxon>Tissierellales</taxon>
        <taxon>Peptoniphilaceae</taxon>
        <taxon>Aedoeadaptatus</taxon>
    </lineage>
</organism>
<accession>A0A6V6Y4C1</accession>
<keyword evidence="2" id="KW-1185">Reference proteome</keyword>
<dbReference type="RefSeq" id="WP_180499976.1">
    <property type="nucleotide sequence ID" value="NZ_CAIJCS010000019.1"/>
</dbReference>
<dbReference type="InterPro" id="IPR036388">
    <property type="entry name" value="WH-like_DNA-bd_sf"/>
</dbReference>
<evidence type="ECO:0008006" key="3">
    <source>
        <dbReference type="Google" id="ProtNLM"/>
    </source>
</evidence>
<gene>
    <name evidence="1" type="ORF">PEPNEM18_01052</name>
</gene>
<dbReference type="InterPro" id="IPR013324">
    <property type="entry name" value="RNA_pol_sigma_r3/r4-like"/>
</dbReference>